<comment type="caution">
    <text evidence="2">The sequence shown here is derived from an EMBL/GenBank/DDBJ whole genome shotgun (WGS) entry which is preliminary data.</text>
</comment>
<name>A0A9X1B2T9_9GAMM</name>
<dbReference type="InterPro" id="IPR028098">
    <property type="entry name" value="Glyco_trans_4-like_N"/>
</dbReference>
<proteinExistence type="predicted"/>
<dbReference type="Proteomes" id="UP001138768">
    <property type="component" value="Unassembled WGS sequence"/>
</dbReference>
<accession>A0A9X1B2T9</accession>
<dbReference type="PANTHER" id="PTHR12526">
    <property type="entry name" value="GLYCOSYLTRANSFERASE"/>
    <property type="match status" value="1"/>
</dbReference>
<feature type="domain" description="Glycosyltransferase subfamily 4-like N-terminal" evidence="1">
    <location>
        <begin position="14"/>
        <end position="150"/>
    </location>
</feature>
<evidence type="ECO:0000313" key="2">
    <source>
        <dbReference type="EMBL" id="MBK1617743.1"/>
    </source>
</evidence>
<protein>
    <recommendedName>
        <fullName evidence="1">Glycosyltransferase subfamily 4-like N-terminal domain-containing protein</fullName>
    </recommendedName>
</protein>
<dbReference type="SUPFAM" id="SSF53756">
    <property type="entry name" value="UDP-Glycosyltransferase/glycogen phosphorylase"/>
    <property type="match status" value="1"/>
</dbReference>
<dbReference type="EMBL" id="NRRY01000004">
    <property type="protein sequence ID" value="MBK1617743.1"/>
    <property type="molecule type" value="Genomic_DNA"/>
</dbReference>
<dbReference type="Pfam" id="PF13692">
    <property type="entry name" value="Glyco_trans_1_4"/>
    <property type="match status" value="1"/>
</dbReference>
<dbReference type="CDD" id="cd03808">
    <property type="entry name" value="GT4_CapM-like"/>
    <property type="match status" value="1"/>
</dbReference>
<keyword evidence="3" id="KW-1185">Reference proteome</keyword>
<evidence type="ECO:0000313" key="3">
    <source>
        <dbReference type="Proteomes" id="UP001138768"/>
    </source>
</evidence>
<organism evidence="2 3">
    <name type="scientific">Lamprobacter modestohalophilus</name>
    <dbReference type="NCBI Taxonomy" id="1064514"/>
    <lineage>
        <taxon>Bacteria</taxon>
        <taxon>Pseudomonadati</taxon>
        <taxon>Pseudomonadota</taxon>
        <taxon>Gammaproteobacteria</taxon>
        <taxon>Chromatiales</taxon>
        <taxon>Chromatiaceae</taxon>
        <taxon>Lamprobacter</taxon>
    </lineage>
</organism>
<dbReference type="AlphaFoldDB" id="A0A9X1B2T9"/>
<dbReference type="RefSeq" id="WP_200239868.1">
    <property type="nucleotide sequence ID" value="NZ_NRRY01000004.1"/>
</dbReference>
<dbReference type="PANTHER" id="PTHR12526:SF638">
    <property type="entry name" value="SPORE COAT PROTEIN SA"/>
    <property type="match status" value="1"/>
</dbReference>
<evidence type="ECO:0000259" key="1">
    <source>
        <dbReference type="Pfam" id="PF13477"/>
    </source>
</evidence>
<reference evidence="2 3" key="1">
    <citation type="journal article" date="2020" name="Microorganisms">
        <title>Osmotic Adaptation and Compatible Solute Biosynthesis of Phototrophic Bacteria as Revealed from Genome Analyses.</title>
        <authorList>
            <person name="Imhoff J.F."/>
            <person name="Rahn T."/>
            <person name="Kunzel S."/>
            <person name="Keller A."/>
            <person name="Neulinger S.C."/>
        </authorList>
    </citation>
    <scope>NUCLEOTIDE SEQUENCE [LARGE SCALE GENOMIC DNA]</scope>
    <source>
        <strain evidence="2 3">DSM 25653</strain>
    </source>
</reference>
<dbReference type="Pfam" id="PF13477">
    <property type="entry name" value="Glyco_trans_4_2"/>
    <property type="match status" value="1"/>
</dbReference>
<sequence length="383" mass="42974">MDTRHQAARERPLILYLVTVDWFFYSHFVERALAARDAGYQVAVVCRPLQHQDAIESLGIRVIPWSVSRNGVAPWRELGSLLQLMRIYRRERPDLVHHVALKPIVYGGLAASFGTVGQIVNAPVGMGFTFSSKTVFARRLRPMIQFLYRRLLPIRGAKVVFENRDDRRDAIENRLVLASSAYLIRGAGVDLARFKPTPEPQGSVCISLIGRMLKEKGVEEFVCAARKLRENGIDAQYWLVGPRDRENRGSLSERQLRDWEQEGLVTWLGERCDIPTLLAESHIVALPSYREGLPKALLEALAAGRPIITTDVPGCREVCEHGVNGLLVPPGDVDALAEAMRILIQSPAMRMAFGIAGRNRAEREFSNAKVESDTLALYRVLLE</sequence>
<gene>
    <name evidence="2" type="ORF">CKO42_04590</name>
</gene>
<dbReference type="GO" id="GO:0016757">
    <property type="term" value="F:glycosyltransferase activity"/>
    <property type="evidence" value="ECO:0007669"/>
    <property type="project" value="UniProtKB-ARBA"/>
</dbReference>
<dbReference type="Gene3D" id="3.40.50.2000">
    <property type="entry name" value="Glycogen Phosphorylase B"/>
    <property type="match status" value="2"/>
</dbReference>